<reference evidence="1" key="1">
    <citation type="submission" date="2020-09" db="EMBL/GenBank/DDBJ databases">
        <title>Desulfogranum mesoprofundum gen. nov., sp. nov., a novel mesophilic, sulfate-reducing chemolithoautotroph isolated from a deep-sea hydrothermal vent chimney in the Suiyo Seamount.</title>
        <authorList>
            <person name="Hashimoto Y."/>
            <person name="Nakagawa S."/>
        </authorList>
    </citation>
    <scope>NUCLEOTIDE SEQUENCE</scope>
    <source>
        <strain evidence="1">KT2</strain>
    </source>
</reference>
<evidence type="ECO:0000313" key="2">
    <source>
        <dbReference type="Proteomes" id="UP000826725"/>
    </source>
</evidence>
<organism evidence="1 2">
    <name type="scientific">Desulfomarina profundi</name>
    <dbReference type="NCBI Taxonomy" id="2772557"/>
    <lineage>
        <taxon>Bacteria</taxon>
        <taxon>Pseudomonadati</taxon>
        <taxon>Thermodesulfobacteriota</taxon>
        <taxon>Desulfobulbia</taxon>
        <taxon>Desulfobulbales</taxon>
        <taxon>Desulfobulbaceae</taxon>
        <taxon>Desulfomarina</taxon>
    </lineage>
</organism>
<dbReference type="AlphaFoldDB" id="A0A8D5FGL6"/>
<protein>
    <recommendedName>
        <fullName evidence="3">Cell division ATP-binding protein FtsE</fullName>
    </recommendedName>
</protein>
<evidence type="ECO:0008006" key="3">
    <source>
        <dbReference type="Google" id="ProtNLM"/>
    </source>
</evidence>
<accession>A0A8D5FGL6</accession>
<dbReference type="EMBL" id="AP024086">
    <property type="protein sequence ID" value="BCL60958.1"/>
    <property type="molecule type" value="Genomic_DNA"/>
</dbReference>
<keyword evidence="2" id="KW-1185">Reference proteome</keyword>
<sequence>MKLLTKCNKAGATVVIATHDETIYRNTPYRIMELRNGITHSITGGITQ</sequence>
<dbReference type="Proteomes" id="UP000826725">
    <property type="component" value="Chromosome"/>
</dbReference>
<evidence type="ECO:0000313" key="1">
    <source>
        <dbReference type="EMBL" id="BCL60958.1"/>
    </source>
</evidence>
<dbReference type="RefSeq" id="WP_228857431.1">
    <property type="nucleotide sequence ID" value="NZ_AP024086.1"/>
</dbReference>
<dbReference type="KEGG" id="dbk:DGMP_16510"/>
<gene>
    <name evidence="1" type="ORF">DGMP_16510</name>
</gene>
<proteinExistence type="predicted"/>
<name>A0A8D5FGL6_9BACT</name>